<reference evidence="2 3" key="1">
    <citation type="submission" date="2018-06" db="EMBL/GenBank/DDBJ databases">
        <title>Genomic Encyclopedia of Archaeal and Bacterial Type Strains, Phase II (KMG-II): from individual species to whole genera.</title>
        <authorList>
            <person name="Goeker M."/>
        </authorList>
    </citation>
    <scope>NUCLEOTIDE SEQUENCE [LARGE SCALE GENOMIC DNA]</scope>
    <source>
        <strain evidence="2 3">DSM 21851</strain>
    </source>
</reference>
<evidence type="ECO:0000313" key="2">
    <source>
        <dbReference type="EMBL" id="RAJ93077.1"/>
    </source>
</evidence>
<protein>
    <submittedName>
        <fullName evidence="2">Uncharacterized protein</fullName>
    </submittedName>
</protein>
<accession>A0A327WQ93</accession>
<evidence type="ECO:0000256" key="1">
    <source>
        <dbReference type="SAM" id="MobiDB-lite"/>
    </source>
</evidence>
<dbReference type="Proteomes" id="UP000248790">
    <property type="component" value="Unassembled WGS sequence"/>
</dbReference>
<sequence>MENKPEETRQDAAPNESTQDNEGQKDSGFTGTEDEGNVQGGGSYGSGYGTGSSGSEEGDSSGTAPNRS</sequence>
<comment type="caution">
    <text evidence="2">The sequence shown here is derived from an EMBL/GenBank/DDBJ whole genome shotgun (WGS) entry which is preliminary data.</text>
</comment>
<dbReference type="EMBL" id="QLMC01000006">
    <property type="protein sequence ID" value="RAJ93077.1"/>
    <property type="molecule type" value="Genomic_DNA"/>
</dbReference>
<gene>
    <name evidence="2" type="ORF">LX87_04589</name>
</gene>
<proteinExistence type="predicted"/>
<feature type="region of interest" description="Disordered" evidence="1">
    <location>
        <begin position="1"/>
        <end position="68"/>
    </location>
</feature>
<organism evidence="2 3">
    <name type="scientific">Larkinella arboricola</name>
    <dbReference type="NCBI Taxonomy" id="643671"/>
    <lineage>
        <taxon>Bacteria</taxon>
        <taxon>Pseudomonadati</taxon>
        <taxon>Bacteroidota</taxon>
        <taxon>Cytophagia</taxon>
        <taxon>Cytophagales</taxon>
        <taxon>Spirosomataceae</taxon>
        <taxon>Larkinella</taxon>
    </lineage>
</organism>
<evidence type="ECO:0000313" key="3">
    <source>
        <dbReference type="Proteomes" id="UP000248790"/>
    </source>
</evidence>
<dbReference type="AlphaFoldDB" id="A0A327WQ93"/>
<name>A0A327WQ93_LARAB</name>
<feature type="compositionally biased region" description="Basic and acidic residues" evidence="1">
    <location>
        <begin position="1"/>
        <end position="10"/>
    </location>
</feature>
<feature type="compositionally biased region" description="Gly residues" evidence="1">
    <location>
        <begin position="38"/>
        <end position="52"/>
    </location>
</feature>
<keyword evidence="3" id="KW-1185">Reference proteome</keyword>